<evidence type="ECO:0000256" key="4">
    <source>
        <dbReference type="ARBA" id="ARBA00022544"/>
    </source>
</evidence>
<proteinExistence type="inferred from homology"/>
<dbReference type="NCBIfam" id="TIGR00912">
    <property type="entry name" value="2A0309"/>
    <property type="match status" value="1"/>
</dbReference>
<dbReference type="Pfam" id="PF03845">
    <property type="entry name" value="Spore_permease"/>
    <property type="match status" value="1"/>
</dbReference>
<feature type="transmembrane region" description="Helical" evidence="8">
    <location>
        <begin position="7"/>
        <end position="29"/>
    </location>
</feature>
<feature type="transmembrane region" description="Helical" evidence="8">
    <location>
        <begin position="302"/>
        <end position="319"/>
    </location>
</feature>
<gene>
    <name evidence="9" type="ORF">ACFPYJ_30280</name>
</gene>
<dbReference type="InterPro" id="IPR004761">
    <property type="entry name" value="Spore_GerAB"/>
</dbReference>
<dbReference type="RefSeq" id="WP_379191980.1">
    <property type="nucleotide sequence ID" value="NZ_JBHSOW010000121.1"/>
</dbReference>
<feature type="transmembrane region" description="Helical" evidence="8">
    <location>
        <begin position="72"/>
        <end position="90"/>
    </location>
</feature>
<feature type="transmembrane region" description="Helical" evidence="8">
    <location>
        <begin position="266"/>
        <end position="290"/>
    </location>
</feature>
<dbReference type="Gene3D" id="1.20.1740.10">
    <property type="entry name" value="Amino acid/polyamine transporter I"/>
    <property type="match status" value="1"/>
</dbReference>
<feature type="transmembrane region" description="Helical" evidence="8">
    <location>
        <begin position="110"/>
        <end position="130"/>
    </location>
</feature>
<evidence type="ECO:0000313" key="9">
    <source>
        <dbReference type="EMBL" id="MFC5653328.1"/>
    </source>
</evidence>
<sequence>MKISGLQILWLIFSMQIGMILLRLTQAIAQSKQDAWISVLLAGVAGIGITYVSAKVSVLYPNQTFIEFTQTILGKWLGKIVIITYFFQWYTGSAVIIRRSSDFLHLALFHRTPVLILIASMLLLVLYALYEGGIEGIARCSEVIGPLIFITLIFIFCLSLNNLDWHMLLPVFTDSGWKDIMKGSLSPTSLLAETFMLVMLIAFMNEPKKGPSQAIWGVGIAFGFVFIATLFVIMTFGPNLSGRMMYAFYDVVRFISMMEFIQNVDVIIIVVWMTSFFIKLSLYVFICCYGTAQFFRIQNWRALIWVVIPIVLFLAMLPANELFGIEYNQKYLIPFVLPVNFIFIPLLLWFVGAIRKNKEKEGEHA</sequence>
<comment type="similarity">
    <text evidence="2">Belongs to the amino acid-polyamine-organocation (APC) superfamily. Spore germination protein (SGP) (TC 2.A.3.9) family.</text>
</comment>
<dbReference type="PANTHER" id="PTHR34975">
    <property type="entry name" value="SPORE GERMINATION PROTEIN A2"/>
    <property type="match status" value="1"/>
</dbReference>
<name>A0ABW0W780_9BACL</name>
<evidence type="ECO:0000256" key="6">
    <source>
        <dbReference type="ARBA" id="ARBA00022989"/>
    </source>
</evidence>
<keyword evidence="7 8" id="KW-0472">Membrane</keyword>
<feature type="transmembrane region" description="Helical" evidence="8">
    <location>
        <begin position="215"/>
        <end position="236"/>
    </location>
</feature>
<evidence type="ECO:0000256" key="8">
    <source>
        <dbReference type="SAM" id="Phobius"/>
    </source>
</evidence>
<feature type="transmembrane region" description="Helical" evidence="8">
    <location>
        <begin position="142"/>
        <end position="163"/>
    </location>
</feature>
<keyword evidence="4" id="KW-0309">Germination</keyword>
<evidence type="ECO:0000313" key="10">
    <source>
        <dbReference type="Proteomes" id="UP001596047"/>
    </source>
</evidence>
<evidence type="ECO:0000256" key="2">
    <source>
        <dbReference type="ARBA" id="ARBA00007998"/>
    </source>
</evidence>
<keyword evidence="5 8" id="KW-0812">Transmembrane</keyword>
<dbReference type="Proteomes" id="UP001596047">
    <property type="component" value="Unassembled WGS sequence"/>
</dbReference>
<comment type="caution">
    <text evidence="9">The sequence shown here is derived from an EMBL/GenBank/DDBJ whole genome shotgun (WGS) entry which is preliminary data.</text>
</comment>
<keyword evidence="6 8" id="KW-1133">Transmembrane helix</keyword>
<organism evidence="9 10">
    <name type="scientific">Paenibacillus solisilvae</name>
    <dbReference type="NCBI Taxonomy" id="2486751"/>
    <lineage>
        <taxon>Bacteria</taxon>
        <taxon>Bacillati</taxon>
        <taxon>Bacillota</taxon>
        <taxon>Bacilli</taxon>
        <taxon>Bacillales</taxon>
        <taxon>Paenibacillaceae</taxon>
        <taxon>Paenibacillus</taxon>
    </lineage>
</organism>
<comment type="subcellular location">
    <subcellularLocation>
        <location evidence="1">Membrane</location>
        <topology evidence="1">Multi-pass membrane protein</topology>
    </subcellularLocation>
</comment>
<keyword evidence="10" id="KW-1185">Reference proteome</keyword>
<keyword evidence="3" id="KW-0813">Transport</keyword>
<dbReference type="PANTHER" id="PTHR34975:SF2">
    <property type="entry name" value="SPORE GERMINATION PROTEIN A2"/>
    <property type="match status" value="1"/>
</dbReference>
<feature type="transmembrane region" description="Helical" evidence="8">
    <location>
        <begin position="35"/>
        <end position="60"/>
    </location>
</feature>
<reference evidence="10" key="1">
    <citation type="journal article" date="2019" name="Int. J. Syst. Evol. Microbiol.">
        <title>The Global Catalogue of Microorganisms (GCM) 10K type strain sequencing project: providing services to taxonomists for standard genome sequencing and annotation.</title>
        <authorList>
            <consortium name="The Broad Institute Genomics Platform"/>
            <consortium name="The Broad Institute Genome Sequencing Center for Infectious Disease"/>
            <person name="Wu L."/>
            <person name="Ma J."/>
        </authorList>
    </citation>
    <scope>NUCLEOTIDE SEQUENCE [LARGE SCALE GENOMIC DNA]</scope>
    <source>
        <strain evidence="10">CGMCC 1.3240</strain>
    </source>
</reference>
<evidence type="ECO:0000256" key="3">
    <source>
        <dbReference type="ARBA" id="ARBA00022448"/>
    </source>
</evidence>
<feature type="transmembrane region" description="Helical" evidence="8">
    <location>
        <begin position="331"/>
        <end position="351"/>
    </location>
</feature>
<accession>A0ABW0W780</accession>
<protein>
    <submittedName>
        <fullName evidence="9">Endospore germination permease</fullName>
    </submittedName>
</protein>
<feature type="transmembrane region" description="Helical" evidence="8">
    <location>
        <begin position="183"/>
        <end position="203"/>
    </location>
</feature>
<dbReference type="EMBL" id="JBHSOW010000121">
    <property type="protein sequence ID" value="MFC5653328.1"/>
    <property type="molecule type" value="Genomic_DNA"/>
</dbReference>
<evidence type="ECO:0000256" key="7">
    <source>
        <dbReference type="ARBA" id="ARBA00023136"/>
    </source>
</evidence>
<evidence type="ECO:0000256" key="1">
    <source>
        <dbReference type="ARBA" id="ARBA00004141"/>
    </source>
</evidence>
<evidence type="ECO:0000256" key="5">
    <source>
        <dbReference type="ARBA" id="ARBA00022692"/>
    </source>
</evidence>